<keyword evidence="1" id="KW-0732">Signal</keyword>
<dbReference type="Proteomes" id="UP000580250">
    <property type="component" value="Unassembled WGS sequence"/>
</dbReference>
<sequence>MNINIFFILFAFLLVISGSLAKNNNNNNIHPMPVLPLPNAQNVECGDDDD</sequence>
<organism evidence="2 3">
    <name type="scientific">Meloidogyne enterolobii</name>
    <name type="common">Root-knot nematode worm</name>
    <name type="synonym">Meloidogyne mayaguensis</name>
    <dbReference type="NCBI Taxonomy" id="390850"/>
    <lineage>
        <taxon>Eukaryota</taxon>
        <taxon>Metazoa</taxon>
        <taxon>Ecdysozoa</taxon>
        <taxon>Nematoda</taxon>
        <taxon>Chromadorea</taxon>
        <taxon>Rhabditida</taxon>
        <taxon>Tylenchina</taxon>
        <taxon>Tylenchomorpha</taxon>
        <taxon>Tylenchoidea</taxon>
        <taxon>Meloidogynidae</taxon>
        <taxon>Meloidogyninae</taxon>
        <taxon>Meloidogyne</taxon>
    </lineage>
</organism>
<dbReference type="EMBL" id="CAJEWN010000542">
    <property type="protein sequence ID" value="CAD2185368.1"/>
    <property type="molecule type" value="Genomic_DNA"/>
</dbReference>
<feature type="signal peptide" evidence="1">
    <location>
        <begin position="1"/>
        <end position="21"/>
    </location>
</feature>
<gene>
    <name evidence="2" type="ORF">MENT_LOCUS37788</name>
</gene>
<reference evidence="2 3" key="1">
    <citation type="submission" date="2020-08" db="EMBL/GenBank/DDBJ databases">
        <authorList>
            <person name="Koutsovoulos G."/>
            <person name="Danchin GJ E."/>
        </authorList>
    </citation>
    <scope>NUCLEOTIDE SEQUENCE [LARGE SCALE GENOMIC DNA]</scope>
</reference>
<proteinExistence type="predicted"/>
<name>A0A6V7WEE5_MELEN</name>
<evidence type="ECO:0000313" key="2">
    <source>
        <dbReference type="EMBL" id="CAD2185368.1"/>
    </source>
</evidence>
<feature type="chain" id="PRO_5028315106" evidence="1">
    <location>
        <begin position="22"/>
        <end position="50"/>
    </location>
</feature>
<protein>
    <submittedName>
        <fullName evidence="2">Uncharacterized protein</fullName>
    </submittedName>
</protein>
<dbReference type="AlphaFoldDB" id="A0A6V7WEE5"/>
<comment type="caution">
    <text evidence="2">The sequence shown here is derived from an EMBL/GenBank/DDBJ whole genome shotgun (WGS) entry which is preliminary data.</text>
</comment>
<accession>A0A6V7WEE5</accession>
<evidence type="ECO:0000256" key="1">
    <source>
        <dbReference type="SAM" id="SignalP"/>
    </source>
</evidence>
<evidence type="ECO:0000313" key="3">
    <source>
        <dbReference type="Proteomes" id="UP000580250"/>
    </source>
</evidence>